<evidence type="ECO:0000256" key="6">
    <source>
        <dbReference type="SAM" id="Phobius"/>
    </source>
</evidence>
<accession>A0AAD5CII8</accession>
<dbReference type="GO" id="GO:0016020">
    <property type="term" value="C:membrane"/>
    <property type="evidence" value="ECO:0007669"/>
    <property type="project" value="UniProtKB-SubCell"/>
</dbReference>
<comment type="caution">
    <text evidence="7">The sequence shown here is derived from an EMBL/GenBank/DDBJ whole genome shotgun (WGS) entry which is preliminary data.</text>
</comment>
<dbReference type="AlphaFoldDB" id="A0AAD5CII8"/>
<evidence type="ECO:0000256" key="3">
    <source>
        <dbReference type="ARBA" id="ARBA00022737"/>
    </source>
</evidence>
<proteinExistence type="predicted"/>
<reference evidence="7" key="1">
    <citation type="submission" date="2022-06" db="EMBL/GenBank/DDBJ databases">
        <title>Uncovering the hologenomic basis of an extraordinary plant invasion.</title>
        <authorList>
            <person name="Bieker V.C."/>
            <person name="Martin M.D."/>
            <person name="Gilbert T."/>
            <person name="Hodgins K."/>
            <person name="Battlay P."/>
            <person name="Petersen B."/>
            <person name="Wilson J."/>
        </authorList>
    </citation>
    <scope>NUCLEOTIDE SEQUENCE</scope>
    <source>
        <strain evidence="7">AA19_3_7</strain>
        <tissue evidence="7">Leaf</tissue>
    </source>
</reference>
<keyword evidence="3" id="KW-0677">Repeat</keyword>
<evidence type="ECO:0000256" key="5">
    <source>
        <dbReference type="ARBA" id="ARBA00023180"/>
    </source>
</evidence>
<evidence type="ECO:0000256" key="1">
    <source>
        <dbReference type="ARBA" id="ARBA00004370"/>
    </source>
</evidence>
<keyword evidence="5" id="KW-0325">Glycoprotein</keyword>
<feature type="non-terminal residue" evidence="7">
    <location>
        <position position="1"/>
    </location>
</feature>
<dbReference type="PANTHER" id="PTHR45974:SF242">
    <property type="entry name" value="LEUCINE-RICH REPEAT PROTEIN KINASE FAMILY PROTEIN"/>
    <property type="match status" value="1"/>
</dbReference>
<evidence type="ECO:0000313" key="8">
    <source>
        <dbReference type="Proteomes" id="UP001206925"/>
    </source>
</evidence>
<keyword evidence="6" id="KW-1133">Transmembrane helix</keyword>
<keyword evidence="8" id="KW-1185">Reference proteome</keyword>
<dbReference type="Gene3D" id="3.30.200.20">
    <property type="entry name" value="Phosphorylase Kinase, domain 1"/>
    <property type="match status" value="1"/>
</dbReference>
<keyword evidence="2" id="KW-0732">Signal</keyword>
<name>A0AAD5CII8_AMBAR</name>
<comment type="subcellular location">
    <subcellularLocation>
        <location evidence="1">Membrane</location>
    </subcellularLocation>
</comment>
<evidence type="ECO:0000256" key="4">
    <source>
        <dbReference type="ARBA" id="ARBA00023136"/>
    </source>
</evidence>
<dbReference type="Proteomes" id="UP001206925">
    <property type="component" value="Unassembled WGS sequence"/>
</dbReference>
<evidence type="ECO:0000256" key="2">
    <source>
        <dbReference type="ARBA" id="ARBA00022729"/>
    </source>
</evidence>
<keyword evidence="4 6" id="KW-0472">Membrane</keyword>
<sequence length="108" mass="11564">TKSSNTGIIIGSVVGGFVVLLLIASAVTYGVYQKRQATKAKHNSPFATWGADNGSEAGDVPQLKGARWCSFEELRRCTNNFSEDNMIGSGGYGKVSKSYKLPNLLFGQ</sequence>
<feature type="transmembrane region" description="Helical" evidence="6">
    <location>
        <begin position="6"/>
        <end position="32"/>
    </location>
</feature>
<protein>
    <submittedName>
        <fullName evidence="7">Uncharacterized protein</fullName>
    </submittedName>
</protein>
<organism evidence="7 8">
    <name type="scientific">Ambrosia artemisiifolia</name>
    <name type="common">Common ragweed</name>
    <dbReference type="NCBI Taxonomy" id="4212"/>
    <lineage>
        <taxon>Eukaryota</taxon>
        <taxon>Viridiplantae</taxon>
        <taxon>Streptophyta</taxon>
        <taxon>Embryophyta</taxon>
        <taxon>Tracheophyta</taxon>
        <taxon>Spermatophyta</taxon>
        <taxon>Magnoliopsida</taxon>
        <taxon>eudicotyledons</taxon>
        <taxon>Gunneridae</taxon>
        <taxon>Pentapetalae</taxon>
        <taxon>asterids</taxon>
        <taxon>campanulids</taxon>
        <taxon>Asterales</taxon>
        <taxon>Asteraceae</taxon>
        <taxon>Asteroideae</taxon>
        <taxon>Heliantheae alliance</taxon>
        <taxon>Heliantheae</taxon>
        <taxon>Ambrosia</taxon>
    </lineage>
</organism>
<keyword evidence="6" id="KW-0812">Transmembrane</keyword>
<evidence type="ECO:0000313" key="7">
    <source>
        <dbReference type="EMBL" id="KAI7742486.1"/>
    </source>
</evidence>
<gene>
    <name evidence="7" type="ORF">M8C21_007170</name>
</gene>
<dbReference type="EMBL" id="JAMZMK010007974">
    <property type="protein sequence ID" value="KAI7742486.1"/>
    <property type="molecule type" value="Genomic_DNA"/>
</dbReference>
<dbReference type="PANTHER" id="PTHR45974">
    <property type="entry name" value="RECEPTOR-LIKE PROTEIN 55"/>
    <property type="match status" value="1"/>
</dbReference>